<dbReference type="RefSeq" id="WP_127086342.1">
    <property type="nucleotide sequence ID" value="NZ_RSCL01000031.1"/>
</dbReference>
<dbReference type="PANTHER" id="PTHR40279:SF3">
    <property type="entry name" value="4-AMINOBENZOATE SYNTHASE"/>
    <property type="match status" value="1"/>
</dbReference>
<comment type="caution">
    <text evidence="2">The sequence shown here is derived from an EMBL/GenBank/DDBJ whole genome shotgun (WGS) entry which is preliminary data.</text>
</comment>
<keyword evidence="3" id="KW-1185">Reference proteome</keyword>
<dbReference type="OrthoDB" id="277294at2"/>
<evidence type="ECO:0000313" key="2">
    <source>
        <dbReference type="EMBL" id="RUS97567.1"/>
    </source>
</evidence>
<reference evidence="2" key="1">
    <citation type="submission" date="2018-12" db="EMBL/GenBank/DDBJ databases">
        <authorList>
            <person name="Will S."/>
            <person name="Neumann-Schaal M."/>
            <person name="Henke P."/>
        </authorList>
    </citation>
    <scope>NUCLEOTIDE SEQUENCE</scope>
    <source>
        <strain evidence="2">PCC 7102</strain>
    </source>
</reference>
<organism evidence="2 3">
    <name type="scientific">Dulcicalothrix desertica PCC 7102</name>
    <dbReference type="NCBI Taxonomy" id="232991"/>
    <lineage>
        <taxon>Bacteria</taxon>
        <taxon>Bacillati</taxon>
        <taxon>Cyanobacteriota</taxon>
        <taxon>Cyanophyceae</taxon>
        <taxon>Nostocales</taxon>
        <taxon>Calotrichaceae</taxon>
        <taxon>Dulcicalothrix</taxon>
    </lineage>
</organism>
<dbReference type="AlphaFoldDB" id="A0A433UUV6"/>
<protein>
    <submittedName>
        <fullName evidence="2">Spermidine/putrescine ABC transporter</fullName>
    </submittedName>
</protein>
<dbReference type="InterPro" id="IPR016084">
    <property type="entry name" value="Haem_Oase-like_multi-hlx"/>
</dbReference>
<keyword evidence="1" id="KW-0560">Oxidoreductase</keyword>
<dbReference type="InterPro" id="IPR039068">
    <property type="entry name" value="PqqC-like"/>
</dbReference>
<reference evidence="2" key="2">
    <citation type="journal article" date="2019" name="Genome Biol. Evol.">
        <title>Day and night: Metabolic profiles and evolutionary relationships of six axenic non-marine cyanobacteria.</title>
        <authorList>
            <person name="Will S.E."/>
            <person name="Henke P."/>
            <person name="Boedeker C."/>
            <person name="Huang S."/>
            <person name="Brinkmann H."/>
            <person name="Rohde M."/>
            <person name="Jarek M."/>
            <person name="Friedl T."/>
            <person name="Seufert S."/>
            <person name="Schumacher M."/>
            <person name="Overmann J."/>
            <person name="Neumann-Schaal M."/>
            <person name="Petersen J."/>
        </authorList>
    </citation>
    <scope>NUCLEOTIDE SEQUENCE [LARGE SCALE GENOMIC DNA]</scope>
    <source>
        <strain evidence="2">PCC 7102</strain>
    </source>
</reference>
<dbReference type="PANTHER" id="PTHR40279">
    <property type="entry name" value="PQQC-LIKE PROTEIN"/>
    <property type="match status" value="1"/>
</dbReference>
<dbReference type="SUPFAM" id="SSF48613">
    <property type="entry name" value="Heme oxygenase-like"/>
    <property type="match status" value="1"/>
</dbReference>
<dbReference type="EMBL" id="RSCL01000031">
    <property type="protein sequence ID" value="RUS97567.1"/>
    <property type="molecule type" value="Genomic_DNA"/>
</dbReference>
<dbReference type="SMART" id="SM01236">
    <property type="entry name" value="Haem_oxygenase_2"/>
    <property type="match status" value="1"/>
</dbReference>
<sequence length="359" mass="41578">MFLNTQASSKSEKLINQTSSDKNISTLSQQVAYLLSDNHQALPLSETILNDLYQELPTIIYSAFQDEDKLALLEIHKTLYTIYEINFSHPLSPVCLHEHSSWLLRIRNQLESAWLNYEIARIQKQLPSYSEAEDPKLLRDWFIEQALLESKIDKNVLGFLKNQASIEQFNIFILSDATLNYRFCDALALSLPYSSEKVKAEISQNIWDECGHGIAEKSHVRQFVRMLTELGLQQPTYPIWQDWRPYAGHNIYFCFGLNRKHYFKAIGNLAMPEIFDSSRNRKVVAGLERLYSDARVKCEYFYNHLEADEKHGLDWLNNVITPIVEAQPEAGIELAIGGAIRMEAMRRYNEYLADRFGLL</sequence>
<dbReference type="Pfam" id="PF14518">
    <property type="entry name" value="Haem_oxygenas_2"/>
    <property type="match status" value="1"/>
</dbReference>
<dbReference type="Gene3D" id="1.20.910.10">
    <property type="entry name" value="Heme oxygenase-like"/>
    <property type="match status" value="1"/>
</dbReference>
<dbReference type="GO" id="GO:0016491">
    <property type="term" value="F:oxidoreductase activity"/>
    <property type="evidence" value="ECO:0007669"/>
    <property type="project" value="UniProtKB-KW"/>
</dbReference>
<name>A0A433UUV6_9CYAN</name>
<accession>A0A433UUV6</accession>
<evidence type="ECO:0000256" key="1">
    <source>
        <dbReference type="ARBA" id="ARBA00023002"/>
    </source>
</evidence>
<dbReference type="Proteomes" id="UP000271624">
    <property type="component" value="Unassembled WGS sequence"/>
</dbReference>
<gene>
    <name evidence="2" type="ORF">DSM106972_083040</name>
</gene>
<proteinExistence type="predicted"/>
<evidence type="ECO:0000313" key="3">
    <source>
        <dbReference type="Proteomes" id="UP000271624"/>
    </source>
</evidence>